<comment type="caution">
    <text evidence="1">The sequence shown here is derived from an EMBL/GenBank/DDBJ whole genome shotgun (WGS) entry which is preliminary data.</text>
</comment>
<dbReference type="InterPro" id="IPR009660">
    <property type="entry name" value="Phage_A500_Gp15"/>
</dbReference>
<dbReference type="AlphaFoldDB" id="A0A6A1Z741"/>
<protein>
    <recommendedName>
        <fullName evidence="3">Bacteriophage Gp15 protein</fullName>
    </recommendedName>
</protein>
<proteinExistence type="predicted"/>
<dbReference type="Proteomes" id="UP000430323">
    <property type="component" value="Unassembled WGS sequence"/>
</dbReference>
<dbReference type="Pfam" id="PF06854">
    <property type="entry name" value="Phage_Gp15"/>
    <property type="match status" value="1"/>
</dbReference>
<dbReference type="EMBL" id="WBOB01000013">
    <property type="protein sequence ID" value="KAB1977219.1"/>
    <property type="molecule type" value="Genomic_DNA"/>
</dbReference>
<dbReference type="RefSeq" id="WP_151495278.1">
    <property type="nucleotide sequence ID" value="NZ_JBBOJP010000115.1"/>
</dbReference>
<reference evidence="1 2" key="1">
    <citation type="submission" date="2019-09" db="EMBL/GenBank/DDBJ databases">
        <title>Investigation of probiotic properties of different lactic acid bacteria.</title>
        <authorList>
            <person name="Jaomanjaka F."/>
            <person name="Blanc P."/>
        </authorList>
    </citation>
    <scope>NUCLEOTIDE SEQUENCE [LARGE SCALE GENOMIC DNA]</scope>
    <source>
        <strain evidence="1 2">BIO6272</strain>
    </source>
</reference>
<sequence>MLSLTHSPTTQFAWNGKIYDIDLAFDTVLLYLQMQEDKDLSPFQKWRQSCKLFFNKNQDLPDDPQFYTKAFDVISKIITDQPYGLKEPDKNDERGVEATKQFDYVRDAGAIYASFFDQYGIDLNKERGKMHWTTFKALFDGLGPKTYFQRILAIRREDPSKIEDPSAKQELLDAQNYYAVDGSKTEEELERQALNSSSLSSMFDSLLDQARKGGN</sequence>
<organism evidence="1 2">
    <name type="scientific">Lactobacillus crispatus</name>
    <dbReference type="NCBI Taxonomy" id="47770"/>
    <lineage>
        <taxon>Bacteria</taxon>
        <taxon>Bacillati</taxon>
        <taxon>Bacillota</taxon>
        <taxon>Bacilli</taxon>
        <taxon>Lactobacillales</taxon>
        <taxon>Lactobacillaceae</taxon>
        <taxon>Lactobacillus</taxon>
    </lineage>
</organism>
<gene>
    <name evidence="1" type="ORF">F8251_03940</name>
</gene>
<evidence type="ECO:0000313" key="2">
    <source>
        <dbReference type="Proteomes" id="UP000430323"/>
    </source>
</evidence>
<name>A0A6A1Z741_9LACO</name>
<evidence type="ECO:0008006" key="3">
    <source>
        <dbReference type="Google" id="ProtNLM"/>
    </source>
</evidence>
<accession>A0A6A1Z741</accession>
<evidence type="ECO:0000313" key="1">
    <source>
        <dbReference type="EMBL" id="KAB1977219.1"/>
    </source>
</evidence>